<feature type="transmembrane region" description="Helical" evidence="2">
    <location>
        <begin position="88"/>
        <end position="105"/>
    </location>
</feature>
<proteinExistence type="predicted"/>
<dbReference type="Proteomes" id="UP001146793">
    <property type="component" value="Unassembled WGS sequence"/>
</dbReference>
<gene>
    <name evidence="3" type="ORF">M0812_18975</name>
</gene>
<protein>
    <submittedName>
        <fullName evidence="3">Transcription factor spt8</fullName>
    </submittedName>
</protein>
<keyword evidence="2" id="KW-0472">Membrane</keyword>
<evidence type="ECO:0000256" key="1">
    <source>
        <dbReference type="SAM" id="MobiDB-lite"/>
    </source>
</evidence>
<sequence length="152" mass="18695">MSQESQKNIQKENNEEHEKENEKEVEIEKENENENEQENENKKENEEQNEEQNENEKENKEENKEELKNNNTNKTPKTITKENRFYNYLRPLIRIFVIVIFYYLYRKYINDRTQNNSNTRLLRQTLCQPDWPESQCDEQIKRILNAHKELVD</sequence>
<dbReference type="EMBL" id="JANTQA010000036">
    <property type="protein sequence ID" value="KAJ3436908.1"/>
    <property type="molecule type" value="Genomic_DNA"/>
</dbReference>
<feature type="compositionally biased region" description="Low complexity" evidence="1">
    <location>
        <begin position="69"/>
        <end position="78"/>
    </location>
</feature>
<feature type="compositionally biased region" description="Basic and acidic residues" evidence="1">
    <location>
        <begin position="9"/>
        <end position="32"/>
    </location>
</feature>
<organism evidence="3 4">
    <name type="scientific">Anaeramoeba flamelloides</name>
    <dbReference type="NCBI Taxonomy" id="1746091"/>
    <lineage>
        <taxon>Eukaryota</taxon>
        <taxon>Metamonada</taxon>
        <taxon>Anaeramoebidae</taxon>
        <taxon>Anaeramoeba</taxon>
    </lineage>
</organism>
<evidence type="ECO:0000256" key="2">
    <source>
        <dbReference type="SAM" id="Phobius"/>
    </source>
</evidence>
<evidence type="ECO:0000313" key="3">
    <source>
        <dbReference type="EMBL" id="KAJ3436908.1"/>
    </source>
</evidence>
<feature type="compositionally biased region" description="Basic and acidic residues" evidence="1">
    <location>
        <begin position="54"/>
        <end position="68"/>
    </location>
</feature>
<evidence type="ECO:0000313" key="4">
    <source>
        <dbReference type="Proteomes" id="UP001146793"/>
    </source>
</evidence>
<comment type="caution">
    <text evidence="3">The sequence shown here is derived from an EMBL/GenBank/DDBJ whole genome shotgun (WGS) entry which is preliminary data.</text>
</comment>
<name>A0AAV7Z9U7_9EUKA</name>
<keyword evidence="2" id="KW-1133">Transmembrane helix</keyword>
<dbReference type="AlphaFoldDB" id="A0AAV7Z9U7"/>
<keyword evidence="2" id="KW-0812">Transmembrane</keyword>
<accession>A0AAV7Z9U7</accession>
<feature type="region of interest" description="Disordered" evidence="1">
    <location>
        <begin position="1"/>
        <end position="80"/>
    </location>
</feature>
<reference evidence="3" key="1">
    <citation type="submission" date="2022-08" db="EMBL/GenBank/DDBJ databases">
        <title>Novel sulphate-reducing endosymbionts in the free-living metamonad Anaeramoeba.</title>
        <authorList>
            <person name="Jerlstrom-Hultqvist J."/>
            <person name="Cepicka I."/>
            <person name="Gallot-Lavallee L."/>
            <person name="Salas-Leiva D."/>
            <person name="Curtis B.A."/>
            <person name="Zahonova K."/>
            <person name="Pipaliya S."/>
            <person name="Dacks J."/>
            <person name="Roger A.J."/>
        </authorList>
    </citation>
    <scope>NUCLEOTIDE SEQUENCE</scope>
    <source>
        <strain evidence="3">Busselton2</strain>
    </source>
</reference>